<dbReference type="GO" id="GO:0006974">
    <property type="term" value="P:DNA damage response"/>
    <property type="evidence" value="ECO:0007669"/>
    <property type="project" value="TreeGrafter"/>
</dbReference>
<dbReference type="Proteomes" id="UP000440578">
    <property type="component" value="Unassembled WGS sequence"/>
</dbReference>
<dbReference type="PANTHER" id="PTHR45865:SF1">
    <property type="entry name" value="E3 UBIQUITIN-PROTEIN LIGASE SHPRH"/>
    <property type="match status" value="1"/>
</dbReference>
<dbReference type="InterPro" id="IPR052583">
    <property type="entry name" value="ATP-helicase/E3_Ub-Ligase"/>
</dbReference>
<dbReference type="OrthoDB" id="423559at2759"/>
<dbReference type="InterPro" id="IPR011990">
    <property type="entry name" value="TPR-like_helical_dom_sf"/>
</dbReference>
<evidence type="ECO:0000313" key="2">
    <source>
        <dbReference type="EMBL" id="KAF0305514.1"/>
    </source>
</evidence>
<gene>
    <name evidence="2" type="primary">SHPRH</name>
    <name evidence="2" type="ORF">FJT64_002565</name>
</gene>
<name>A0A6A4WP54_AMPAM</name>
<proteinExistence type="predicted"/>
<dbReference type="GO" id="GO:0005634">
    <property type="term" value="C:nucleus"/>
    <property type="evidence" value="ECO:0007669"/>
    <property type="project" value="TreeGrafter"/>
</dbReference>
<sequence>MEELLEQMIRRATTEAEEAHRQRVAAQHGLAALHIVREEWDQAAELYRTVLRQAEELRDTLNTDMLQRLHALHNLDELVSARRPIPPTTRDHRLKQEAQELRASYVGKYTTLVEQTLSSTSDLSVEVDEHAA</sequence>
<organism evidence="2 3">
    <name type="scientific">Amphibalanus amphitrite</name>
    <name type="common">Striped barnacle</name>
    <name type="synonym">Balanus amphitrite</name>
    <dbReference type="NCBI Taxonomy" id="1232801"/>
    <lineage>
        <taxon>Eukaryota</taxon>
        <taxon>Metazoa</taxon>
        <taxon>Ecdysozoa</taxon>
        <taxon>Arthropoda</taxon>
        <taxon>Crustacea</taxon>
        <taxon>Multicrustacea</taxon>
        <taxon>Cirripedia</taxon>
        <taxon>Thoracica</taxon>
        <taxon>Thoracicalcarea</taxon>
        <taxon>Balanomorpha</taxon>
        <taxon>Balanoidea</taxon>
        <taxon>Balanidae</taxon>
        <taxon>Amphibalaninae</taxon>
        <taxon>Amphibalanus</taxon>
    </lineage>
</organism>
<feature type="domain" description="E3 ubiquitin-protein ligase SHPRH first helical" evidence="1">
    <location>
        <begin position="1"/>
        <end position="94"/>
    </location>
</feature>
<dbReference type="Gene3D" id="1.25.40.10">
    <property type="entry name" value="Tetratricopeptide repeat domain"/>
    <property type="match status" value="1"/>
</dbReference>
<dbReference type="Pfam" id="PF21325">
    <property type="entry name" value="SHPRH_helical-1st"/>
    <property type="match status" value="1"/>
</dbReference>
<dbReference type="InterPro" id="IPR048686">
    <property type="entry name" value="SHPRH_helical_1st"/>
</dbReference>
<dbReference type="EMBL" id="VIIS01000747">
    <property type="protein sequence ID" value="KAF0305514.1"/>
    <property type="molecule type" value="Genomic_DNA"/>
</dbReference>
<accession>A0A6A4WP54</accession>
<dbReference type="GO" id="GO:0000209">
    <property type="term" value="P:protein polyubiquitination"/>
    <property type="evidence" value="ECO:0007669"/>
    <property type="project" value="TreeGrafter"/>
</dbReference>
<dbReference type="GO" id="GO:0061630">
    <property type="term" value="F:ubiquitin protein ligase activity"/>
    <property type="evidence" value="ECO:0007669"/>
    <property type="project" value="TreeGrafter"/>
</dbReference>
<dbReference type="PANTHER" id="PTHR45865">
    <property type="entry name" value="E3 UBIQUITIN-PROTEIN LIGASE SHPRH FAMILY MEMBER"/>
    <property type="match status" value="1"/>
</dbReference>
<comment type="caution">
    <text evidence="2">The sequence shown here is derived from an EMBL/GenBank/DDBJ whole genome shotgun (WGS) entry which is preliminary data.</text>
</comment>
<keyword evidence="3" id="KW-1185">Reference proteome</keyword>
<evidence type="ECO:0000313" key="3">
    <source>
        <dbReference type="Proteomes" id="UP000440578"/>
    </source>
</evidence>
<protein>
    <submittedName>
        <fullName evidence="2">E3 ubiquitin-protein ligase SHPRH</fullName>
    </submittedName>
</protein>
<evidence type="ECO:0000259" key="1">
    <source>
        <dbReference type="Pfam" id="PF21325"/>
    </source>
</evidence>
<reference evidence="2 3" key="1">
    <citation type="submission" date="2019-07" db="EMBL/GenBank/DDBJ databases">
        <title>Draft genome assembly of a fouling barnacle, Amphibalanus amphitrite (Darwin, 1854): The first reference genome for Thecostraca.</title>
        <authorList>
            <person name="Kim W."/>
        </authorList>
    </citation>
    <scope>NUCLEOTIDE SEQUENCE [LARGE SCALE GENOMIC DNA]</scope>
    <source>
        <strain evidence="2">SNU_AA5</strain>
        <tissue evidence="2">Soma without cirri and trophi</tissue>
    </source>
</reference>
<dbReference type="AlphaFoldDB" id="A0A6A4WP54"/>